<evidence type="ECO:0000256" key="3">
    <source>
        <dbReference type="ARBA" id="ARBA00023136"/>
    </source>
</evidence>
<dbReference type="InterPro" id="IPR003494">
    <property type="entry name" value="SHS2_FtsA"/>
</dbReference>
<dbReference type="Gene3D" id="3.30.420.40">
    <property type="match status" value="2"/>
</dbReference>
<comment type="caution">
    <text evidence="6">The sequence shown here is derived from an EMBL/GenBank/DDBJ whole genome shotgun (WGS) entry which is preliminary data.</text>
</comment>
<dbReference type="EMBL" id="WCSB01000112">
    <property type="protein sequence ID" value="KAB4445564.1"/>
    <property type="molecule type" value="Genomic_DNA"/>
</dbReference>
<dbReference type="GO" id="GO:0032153">
    <property type="term" value="C:cell division site"/>
    <property type="evidence" value="ECO:0007669"/>
    <property type="project" value="TreeGrafter"/>
</dbReference>
<dbReference type="Pfam" id="PF02491">
    <property type="entry name" value="SHS2_FTSA"/>
    <property type="match status" value="1"/>
</dbReference>
<keyword evidence="1" id="KW-1003">Cell membrane</keyword>
<dbReference type="PANTHER" id="PTHR32432">
    <property type="entry name" value="CELL DIVISION PROTEIN FTSA-RELATED"/>
    <property type="match status" value="1"/>
</dbReference>
<organism evidence="6 7">
    <name type="scientific">Bacteroides thetaiotaomicron</name>
    <dbReference type="NCBI Taxonomy" id="818"/>
    <lineage>
        <taxon>Bacteria</taxon>
        <taxon>Pseudomonadati</taxon>
        <taxon>Bacteroidota</taxon>
        <taxon>Bacteroidia</taxon>
        <taxon>Bacteroidales</taxon>
        <taxon>Bacteroidaceae</taxon>
        <taxon>Bacteroides</taxon>
    </lineage>
</organism>
<feature type="non-terminal residue" evidence="6">
    <location>
        <position position="315"/>
    </location>
</feature>
<evidence type="ECO:0000313" key="6">
    <source>
        <dbReference type="EMBL" id="KAB4445564.1"/>
    </source>
</evidence>
<dbReference type="SMART" id="SM00842">
    <property type="entry name" value="FtsA"/>
    <property type="match status" value="1"/>
</dbReference>
<evidence type="ECO:0000256" key="1">
    <source>
        <dbReference type="ARBA" id="ARBA00022475"/>
    </source>
</evidence>
<dbReference type="AlphaFoldDB" id="A0A7J5JAC1"/>
<keyword evidence="2 6" id="KW-0132">Cell division</keyword>
<name>A0A7J5JAC1_BACT4</name>
<dbReference type="SUPFAM" id="SSF53067">
    <property type="entry name" value="Actin-like ATPase domain"/>
    <property type="match status" value="2"/>
</dbReference>
<sequence length="315" mass="34458">MAATDFIVAIELGSSKITGIAGKKHADGSIQVLALASENSSDFIRKGVIYNLDKTAQSLTSIIKKLESTLKASIGKVYVGIGGQSLRTIRNTEVRHLEEETKISQELIDSIMDSNREVPIIDQEILEVAPQEYKVGINLLADPVGVPSDHIEGRFLNIIARSSVKQNIDKCFKQAGIEIADYIISPLALANAVLTNSEKRSGCMFIDFGADTTTVSVYKNNILRHLAVIPLGGSNITKDICSQQIEEEDAEELKKKYGNAYADKSEDGDDNPTYSLDGKCSIESHLLEDIVEARVNEILANVWNQIVLSGYEDKL</sequence>
<evidence type="ECO:0000313" key="7">
    <source>
        <dbReference type="Proteomes" id="UP000460317"/>
    </source>
</evidence>
<feature type="domain" description="SHS2" evidence="5">
    <location>
        <begin position="7"/>
        <end position="193"/>
    </location>
</feature>
<gene>
    <name evidence="6" type="primary">ftsA</name>
    <name evidence="6" type="ORF">GAN93_25710</name>
</gene>
<dbReference type="InterPro" id="IPR043129">
    <property type="entry name" value="ATPase_NBD"/>
</dbReference>
<dbReference type="NCBIfam" id="TIGR01174">
    <property type="entry name" value="ftsA"/>
    <property type="match status" value="1"/>
</dbReference>
<proteinExistence type="predicted"/>
<evidence type="ECO:0000256" key="2">
    <source>
        <dbReference type="ARBA" id="ARBA00022618"/>
    </source>
</evidence>
<protein>
    <submittedName>
        <fullName evidence="6">Cell division protein FtsA</fullName>
    </submittedName>
</protein>
<dbReference type="Pfam" id="PF14450">
    <property type="entry name" value="FtsA"/>
    <property type="match status" value="1"/>
</dbReference>
<dbReference type="GO" id="GO:0051301">
    <property type="term" value="P:cell division"/>
    <property type="evidence" value="ECO:0007669"/>
    <property type="project" value="UniProtKB-KW"/>
</dbReference>
<dbReference type="Proteomes" id="UP000460317">
    <property type="component" value="Unassembled WGS sequence"/>
</dbReference>
<dbReference type="InterPro" id="IPR020823">
    <property type="entry name" value="Cell_div_FtsA"/>
</dbReference>
<accession>A0A7J5JAC1</accession>
<dbReference type="PANTHER" id="PTHR32432:SF4">
    <property type="entry name" value="CELL DIVISION PROTEIN FTSA"/>
    <property type="match status" value="1"/>
</dbReference>
<keyword evidence="4" id="KW-0131">Cell cycle</keyword>
<reference evidence="6 7" key="1">
    <citation type="journal article" date="2019" name="Nat. Med.">
        <title>A library of human gut bacterial isolates paired with longitudinal multiomics data enables mechanistic microbiome research.</title>
        <authorList>
            <person name="Poyet M."/>
            <person name="Groussin M."/>
            <person name="Gibbons S.M."/>
            <person name="Avila-Pacheco J."/>
            <person name="Jiang X."/>
            <person name="Kearney S.M."/>
            <person name="Perrotta A.R."/>
            <person name="Berdy B."/>
            <person name="Zhao S."/>
            <person name="Lieberman T.D."/>
            <person name="Swanson P.K."/>
            <person name="Smith M."/>
            <person name="Roesemann S."/>
            <person name="Alexander J.E."/>
            <person name="Rich S.A."/>
            <person name="Livny J."/>
            <person name="Vlamakis H."/>
            <person name="Clish C."/>
            <person name="Bullock K."/>
            <person name="Deik A."/>
            <person name="Scott J."/>
            <person name="Pierce K.A."/>
            <person name="Xavier R.J."/>
            <person name="Alm E.J."/>
        </authorList>
    </citation>
    <scope>NUCLEOTIDE SEQUENCE [LARGE SCALE GENOMIC DNA]</scope>
    <source>
        <strain evidence="6 7">BIOML-A165</strain>
    </source>
</reference>
<evidence type="ECO:0000259" key="5">
    <source>
        <dbReference type="SMART" id="SM00842"/>
    </source>
</evidence>
<evidence type="ECO:0000256" key="4">
    <source>
        <dbReference type="ARBA" id="ARBA00023306"/>
    </source>
</evidence>
<dbReference type="GO" id="GO:0009898">
    <property type="term" value="C:cytoplasmic side of plasma membrane"/>
    <property type="evidence" value="ECO:0007669"/>
    <property type="project" value="TreeGrafter"/>
</dbReference>
<dbReference type="InterPro" id="IPR050696">
    <property type="entry name" value="FtsA/MreB"/>
</dbReference>
<keyword evidence="3" id="KW-0472">Membrane</keyword>